<reference evidence="2 3" key="1">
    <citation type="submission" date="2010-05" db="EMBL/GenBank/DDBJ databases">
        <title>The Genome Sequence of Thecamonas trahens ATCC 50062.</title>
        <authorList>
            <consortium name="The Broad Institute Genome Sequencing Platform"/>
            <person name="Russ C."/>
            <person name="Cuomo C."/>
            <person name="Shea T."/>
            <person name="Young S.K."/>
            <person name="Zeng Q."/>
            <person name="Koehrsen M."/>
            <person name="Haas B."/>
            <person name="Borodovsky M."/>
            <person name="Guigo R."/>
            <person name="Alvarado L."/>
            <person name="Berlin A."/>
            <person name="Bochicchio J."/>
            <person name="Borenstein D."/>
            <person name="Chapman S."/>
            <person name="Chen Z."/>
            <person name="Freedman E."/>
            <person name="Gellesch M."/>
            <person name="Goldberg J."/>
            <person name="Griggs A."/>
            <person name="Gujja S."/>
            <person name="Heilman E."/>
            <person name="Heiman D."/>
            <person name="Hepburn T."/>
            <person name="Howarth C."/>
            <person name="Jen D."/>
            <person name="Larson L."/>
            <person name="Mehta T."/>
            <person name="Park D."/>
            <person name="Pearson M."/>
            <person name="Roberts A."/>
            <person name="Saif S."/>
            <person name="Shenoy N."/>
            <person name="Sisk P."/>
            <person name="Stolte C."/>
            <person name="Sykes S."/>
            <person name="Thomson T."/>
            <person name="Walk T."/>
            <person name="White J."/>
            <person name="Yandava C."/>
            <person name="Burger G."/>
            <person name="Gray M.W."/>
            <person name="Holland P.W.H."/>
            <person name="King N."/>
            <person name="Lang F.B.F."/>
            <person name="Roger A.J."/>
            <person name="Ruiz-Trillo I."/>
            <person name="Lander E."/>
            <person name="Nusbaum C."/>
        </authorList>
    </citation>
    <scope>NUCLEOTIDE SEQUENCE [LARGE SCALE GENOMIC DNA]</scope>
    <source>
        <strain evidence="2 3">ATCC 50062</strain>
    </source>
</reference>
<keyword evidence="3" id="KW-1185">Reference proteome</keyword>
<accession>A0A0L0DDA7</accession>
<evidence type="ECO:0000256" key="1">
    <source>
        <dbReference type="SAM" id="MobiDB-lite"/>
    </source>
</evidence>
<dbReference type="Proteomes" id="UP000054408">
    <property type="component" value="Unassembled WGS sequence"/>
</dbReference>
<evidence type="ECO:0000313" key="3">
    <source>
        <dbReference type="Proteomes" id="UP000054408"/>
    </source>
</evidence>
<feature type="region of interest" description="Disordered" evidence="1">
    <location>
        <begin position="95"/>
        <end position="122"/>
    </location>
</feature>
<organism evidence="2 3">
    <name type="scientific">Thecamonas trahens ATCC 50062</name>
    <dbReference type="NCBI Taxonomy" id="461836"/>
    <lineage>
        <taxon>Eukaryota</taxon>
        <taxon>Apusozoa</taxon>
        <taxon>Apusomonadida</taxon>
        <taxon>Apusomonadidae</taxon>
        <taxon>Thecamonas</taxon>
    </lineage>
</organism>
<dbReference type="GeneID" id="25565899"/>
<proteinExistence type="predicted"/>
<name>A0A0L0DDA7_THETB</name>
<dbReference type="RefSeq" id="XP_013756883.1">
    <property type="nucleotide sequence ID" value="XM_013901429.1"/>
</dbReference>
<protein>
    <submittedName>
        <fullName evidence="2">Uncharacterized protein</fullName>
    </submittedName>
</protein>
<sequence>MESGRIAALARRGEGLVHEYVVAAQKLVEVFENAALHAPDAPPPAAALEDVKAIVVRVQSQLEETCSQLTAAMEATPTPARAGDGHGAVQMVGLMPGGTGSGQATPGAGQAGKDGLANQAAHTAELEKQQVRALAVIDRLRDMQLHLASLAKP</sequence>
<evidence type="ECO:0000313" key="2">
    <source>
        <dbReference type="EMBL" id="KNC50337.1"/>
    </source>
</evidence>
<dbReference type="EMBL" id="GL349461">
    <property type="protein sequence ID" value="KNC50337.1"/>
    <property type="molecule type" value="Genomic_DNA"/>
</dbReference>
<gene>
    <name evidence="2" type="ORF">AMSG_06821</name>
</gene>
<dbReference type="AlphaFoldDB" id="A0A0L0DDA7"/>